<protein>
    <recommendedName>
        <fullName evidence="7">NACHT domain-containing protein</fullName>
    </recommendedName>
</protein>
<dbReference type="Pfam" id="PF00023">
    <property type="entry name" value="Ank"/>
    <property type="match status" value="1"/>
</dbReference>
<keyword evidence="6" id="KW-1185">Reference proteome</keyword>
<dbReference type="PANTHER" id="PTHR10039:SF15">
    <property type="entry name" value="NACHT DOMAIN-CONTAINING PROTEIN"/>
    <property type="match status" value="1"/>
</dbReference>
<dbReference type="Gene3D" id="1.25.40.20">
    <property type="entry name" value="Ankyrin repeat-containing domain"/>
    <property type="match status" value="1"/>
</dbReference>
<dbReference type="Gene3D" id="3.40.50.300">
    <property type="entry name" value="P-loop containing nucleotide triphosphate hydrolases"/>
    <property type="match status" value="1"/>
</dbReference>
<feature type="repeat" description="ANK" evidence="2">
    <location>
        <begin position="677"/>
        <end position="709"/>
    </location>
</feature>
<proteinExistence type="predicted"/>
<dbReference type="AlphaFoldDB" id="A0A8H3G160"/>
<evidence type="ECO:0000256" key="2">
    <source>
        <dbReference type="PROSITE-ProRule" id="PRU00023"/>
    </source>
</evidence>
<feature type="domain" description="Nephrocystin 3-like N-terminal" evidence="4">
    <location>
        <begin position="231"/>
        <end position="388"/>
    </location>
</feature>
<dbReference type="SUPFAM" id="SSF48403">
    <property type="entry name" value="Ankyrin repeat"/>
    <property type="match status" value="1"/>
</dbReference>
<feature type="domain" description="GPI inositol-deacylase winged helix" evidence="3">
    <location>
        <begin position="497"/>
        <end position="577"/>
    </location>
</feature>
<feature type="repeat" description="ANK" evidence="2">
    <location>
        <begin position="744"/>
        <end position="776"/>
    </location>
</feature>
<sequence>MALEAFGIASNVAGVVSLGLTVCHGLLKYYNSWKDAESDMRKMYSSVERLTQTFAALQDTLNKPCLNMDLVHRVEQSIKRCEVGVQCLERKLKKINLTTDQRSGKWDAKIRPKLQRALYPFKESTLVKLKEVSNELRDNLHLDLDILHFDTSTMSLQAMLDQGNDIRKISTGLQNLQIESSHISSDITRLAAIQEDQYLSTVFQWFSPLFEDFENKQAETFNITARQDANCNSLISSTEYQKWSQSRGQILWCLGSGGVGKTVFASFVLHHLQSIKPRTSGIAFIYGYYKDSSKQTIHNLIGAMIQQLAIQDDSCMDELQRCYESHQKARTHPSLTEYCELLHSIIDHFSNVCVVIDALDEFNQETRDTLLGKIGALRPNVSMLITTRHGSISFGRSQAESRLNIAADKRDIKRYLEERLHHCKALRAHLEKDGNLHEQIVSSIVQKAKGMFLLARLQLDSLMAELSLRGIRKALNKLPEELDVIYDQALERIREAGPKFASLGLKIIRWVLHAARPLSLLEIRHALAVEVDDKNFDEEGLIDEELLEPSCAGLITVQEHGTVRLVHYTAQEYLSRNSSVLFPGTDSMIANICLTYISFEDFRGNTDIDFWSQQKRHPFLKYAIQHWAQHMRAIPDSDLDEEVLGFFVQKANVPSVPQAVMPFATNYLTAHLRLQYRSLNGLFLASMHGQHSICKKFLDQGADVNSTDPYGYTPLHYATNYDHGNVVQLLLKAGANLEITGEVDGRTVLHLAAWNGLEGIVQQLLEKGADTAAVDRLGFTALHLASLCGHQKILRTLLGNNSNTVVVINRATAPHCVADAYYEKLTQHLAEGCAAIDNGSDRQQTALILAGNIINVEASSLLYQLFCEKQLDQNKRHLLLPFFGVPLERESKKVAKKEGEKTKEISDSQ</sequence>
<organism evidence="5 6">
    <name type="scientific">Heterodermia speciosa</name>
    <dbReference type="NCBI Taxonomy" id="116794"/>
    <lineage>
        <taxon>Eukaryota</taxon>
        <taxon>Fungi</taxon>
        <taxon>Dikarya</taxon>
        <taxon>Ascomycota</taxon>
        <taxon>Pezizomycotina</taxon>
        <taxon>Lecanoromycetes</taxon>
        <taxon>OSLEUM clade</taxon>
        <taxon>Lecanoromycetidae</taxon>
        <taxon>Caliciales</taxon>
        <taxon>Physciaceae</taxon>
        <taxon>Heterodermia</taxon>
    </lineage>
</organism>
<comment type="caution">
    <text evidence="5">The sequence shown here is derived from an EMBL/GenBank/DDBJ whole genome shotgun (WGS) entry which is preliminary data.</text>
</comment>
<dbReference type="PANTHER" id="PTHR10039">
    <property type="entry name" value="AMELOGENIN"/>
    <property type="match status" value="1"/>
</dbReference>
<dbReference type="InterPro" id="IPR002110">
    <property type="entry name" value="Ankyrin_rpt"/>
</dbReference>
<dbReference type="InterPro" id="IPR054471">
    <property type="entry name" value="GPIID_WHD"/>
</dbReference>
<dbReference type="SUPFAM" id="SSF52540">
    <property type="entry name" value="P-loop containing nucleoside triphosphate hydrolases"/>
    <property type="match status" value="1"/>
</dbReference>
<dbReference type="OrthoDB" id="448455at2759"/>
<dbReference type="PROSITE" id="PS50088">
    <property type="entry name" value="ANK_REPEAT"/>
    <property type="match status" value="4"/>
</dbReference>
<evidence type="ECO:0000259" key="3">
    <source>
        <dbReference type="Pfam" id="PF22939"/>
    </source>
</evidence>
<evidence type="ECO:0000313" key="5">
    <source>
        <dbReference type="EMBL" id="CAF9934722.1"/>
    </source>
</evidence>
<evidence type="ECO:0000313" key="6">
    <source>
        <dbReference type="Proteomes" id="UP000664521"/>
    </source>
</evidence>
<evidence type="ECO:0000259" key="4">
    <source>
        <dbReference type="Pfam" id="PF24883"/>
    </source>
</evidence>
<dbReference type="Pfam" id="PF24883">
    <property type="entry name" value="NPHP3_N"/>
    <property type="match status" value="1"/>
</dbReference>
<dbReference type="PROSITE" id="PS50297">
    <property type="entry name" value="ANK_REP_REGION"/>
    <property type="match status" value="3"/>
</dbReference>
<dbReference type="EMBL" id="CAJPDS010000077">
    <property type="protein sequence ID" value="CAF9934722.1"/>
    <property type="molecule type" value="Genomic_DNA"/>
</dbReference>
<feature type="repeat" description="ANK" evidence="2">
    <location>
        <begin position="710"/>
        <end position="742"/>
    </location>
</feature>
<dbReference type="InterPro" id="IPR056884">
    <property type="entry name" value="NPHP3-like_N"/>
</dbReference>
<keyword evidence="2" id="KW-0040">ANK repeat</keyword>
<dbReference type="InterPro" id="IPR036770">
    <property type="entry name" value="Ankyrin_rpt-contain_sf"/>
</dbReference>
<evidence type="ECO:0008006" key="7">
    <source>
        <dbReference type="Google" id="ProtNLM"/>
    </source>
</evidence>
<keyword evidence="1" id="KW-0677">Repeat</keyword>
<dbReference type="Pfam" id="PF12796">
    <property type="entry name" value="Ank_2"/>
    <property type="match status" value="1"/>
</dbReference>
<name>A0A8H3G160_9LECA</name>
<accession>A0A8H3G160</accession>
<dbReference type="Proteomes" id="UP000664521">
    <property type="component" value="Unassembled WGS sequence"/>
</dbReference>
<feature type="repeat" description="ANK" evidence="2">
    <location>
        <begin position="777"/>
        <end position="803"/>
    </location>
</feature>
<dbReference type="SMART" id="SM00248">
    <property type="entry name" value="ANK"/>
    <property type="match status" value="4"/>
</dbReference>
<dbReference type="InterPro" id="IPR027417">
    <property type="entry name" value="P-loop_NTPase"/>
</dbReference>
<gene>
    <name evidence="5" type="ORF">HETSPECPRED_009331</name>
</gene>
<evidence type="ECO:0000256" key="1">
    <source>
        <dbReference type="ARBA" id="ARBA00022737"/>
    </source>
</evidence>
<reference evidence="5" key="1">
    <citation type="submission" date="2021-03" db="EMBL/GenBank/DDBJ databases">
        <authorList>
            <person name="Tagirdzhanova G."/>
        </authorList>
    </citation>
    <scope>NUCLEOTIDE SEQUENCE</scope>
</reference>
<dbReference type="Pfam" id="PF22939">
    <property type="entry name" value="WHD_GPIID"/>
    <property type="match status" value="1"/>
</dbReference>